<dbReference type="EMBL" id="JBHSSM010000005">
    <property type="protein sequence ID" value="MFC6314125.1"/>
    <property type="molecule type" value="Genomic_DNA"/>
</dbReference>
<name>A0ABW1UMR4_9LACO</name>
<keyword evidence="3" id="KW-1185">Reference proteome</keyword>
<protein>
    <submittedName>
        <fullName evidence="2">CYTH domain-containing protein</fullName>
    </submittedName>
</protein>
<dbReference type="PROSITE" id="PS51707">
    <property type="entry name" value="CYTH"/>
    <property type="match status" value="1"/>
</dbReference>
<reference evidence="3" key="1">
    <citation type="journal article" date="2019" name="Int. J. Syst. Evol. Microbiol.">
        <title>The Global Catalogue of Microorganisms (GCM) 10K type strain sequencing project: providing services to taxonomists for standard genome sequencing and annotation.</title>
        <authorList>
            <consortium name="The Broad Institute Genomics Platform"/>
            <consortium name="The Broad Institute Genome Sequencing Center for Infectious Disease"/>
            <person name="Wu L."/>
            <person name="Ma J."/>
        </authorList>
    </citation>
    <scope>NUCLEOTIDE SEQUENCE [LARGE SCALE GENOMIC DNA]</scope>
    <source>
        <strain evidence="3">CCM 8897</strain>
    </source>
</reference>
<proteinExistence type="predicted"/>
<evidence type="ECO:0000313" key="2">
    <source>
        <dbReference type="EMBL" id="MFC6314125.1"/>
    </source>
</evidence>
<organism evidence="2 3">
    <name type="scientific">Lapidilactobacillus achengensis</name>
    <dbReference type="NCBI Taxonomy" id="2486000"/>
    <lineage>
        <taxon>Bacteria</taxon>
        <taxon>Bacillati</taxon>
        <taxon>Bacillota</taxon>
        <taxon>Bacilli</taxon>
        <taxon>Lactobacillales</taxon>
        <taxon>Lactobacillaceae</taxon>
        <taxon>Lapidilactobacillus</taxon>
    </lineage>
</organism>
<comment type="caution">
    <text evidence="2">The sequence shown here is derived from an EMBL/GenBank/DDBJ whole genome shotgun (WGS) entry which is preliminary data.</text>
</comment>
<gene>
    <name evidence="2" type="ORF">ACFQHW_00885</name>
</gene>
<accession>A0ABW1UMR4</accession>
<dbReference type="SMART" id="SM01118">
    <property type="entry name" value="CYTH"/>
    <property type="match status" value="1"/>
</dbReference>
<dbReference type="Proteomes" id="UP001596310">
    <property type="component" value="Unassembled WGS sequence"/>
</dbReference>
<dbReference type="InterPro" id="IPR009195">
    <property type="entry name" value="Uncharacterised_YjbK"/>
</dbReference>
<dbReference type="Gene3D" id="2.40.320.10">
    <property type="entry name" value="Hypothetical Protein Pfu-838710-001"/>
    <property type="match status" value="1"/>
</dbReference>
<evidence type="ECO:0000313" key="3">
    <source>
        <dbReference type="Proteomes" id="UP001596310"/>
    </source>
</evidence>
<dbReference type="CDD" id="cd07762">
    <property type="entry name" value="CYTH-like_Pase_1"/>
    <property type="match status" value="1"/>
</dbReference>
<dbReference type="SUPFAM" id="SSF55154">
    <property type="entry name" value="CYTH-like phosphatases"/>
    <property type="match status" value="1"/>
</dbReference>
<evidence type="ECO:0000259" key="1">
    <source>
        <dbReference type="PROSITE" id="PS51707"/>
    </source>
</evidence>
<dbReference type="RefSeq" id="WP_164511047.1">
    <property type="nucleotide sequence ID" value="NZ_JBHSSM010000005.1"/>
</dbReference>
<sequence length="194" mass="21816">MTSVEVEFKNLLLQNEFQQIKSAYPFAPAFLQANYYYDTAARQLHQQHCGLRIRIYQDRAEQTLKVPATITTAAHHELVEITDPLTVGQARALTATQTIATTGQVAAALQERKLPTTTLQIIAQGVTQRRIALLPAGQLTLDQTTYPNGQQDFELELETTEIAVAEPFYHQLLQRFSVPQRPVVNKVMRAISQL</sequence>
<dbReference type="PIRSF" id="PIRSF012526">
    <property type="entry name" value="CYTH_UCP012526"/>
    <property type="match status" value="1"/>
</dbReference>
<feature type="domain" description="CYTH" evidence="1">
    <location>
        <begin position="3"/>
        <end position="194"/>
    </location>
</feature>
<dbReference type="InterPro" id="IPR023577">
    <property type="entry name" value="CYTH_domain"/>
</dbReference>
<dbReference type="Pfam" id="PF01928">
    <property type="entry name" value="CYTH"/>
    <property type="match status" value="1"/>
</dbReference>
<dbReference type="InterPro" id="IPR033469">
    <property type="entry name" value="CYTH-like_dom_sf"/>
</dbReference>